<dbReference type="Gene3D" id="1.20.58.300">
    <property type="entry name" value="FlgN-like"/>
    <property type="match status" value="1"/>
</dbReference>
<dbReference type="SUPFAM" id="SSF140566">
    <property type="entry name" value="FlgN-like"/>
    <property type="match status" value="1"/>
</dbReference>
<keyword evidence="3" id="KW-0966">Cell projection</keyword>
<feature type="region of interest" description="Disordered" evidence="2">
    <location>
        <begin position="150"/>
        <end position="169"/>
    </location>
</feature>
<keyword evidence="3" id="KW-0282">Flagellum</keyword>
<evidence type="ECO:0000256" key="2">
    <source>
        <dbReference type="SAM" id="MobiDB-lite"/>
    </source>
</evidence>
<dbReference type="InterPro" id="IPR036679">
    <property type="entry name" value="FlgN-like_sf"/>
</dbReference>
<reference evidence="3" key="1">
    <citation type="journal article" date="2023" name="Int. J. Syst. Evol. Microbiol.">
        <title>&lt;i&gt;Holtiella tumoricola&lt;/i&gt; gen. nov. sp. nov., isolated from a human clinical sample.</title>
        <authorList>
            <person name="Allen-Vercoe E."/>
            <person name="Daigneault M.C."/>
            <person name="Vancuren S.J."/>
            <person name="Cochrane K."/>
            <person name="O'Neal L.L."/>
            <person name="Sankaranarayanan K."/>
            <person name="Lawson P.A."/>
        </authorList>
    </citation>
    <scope>NUCLEOTIDE SEQUENCE</scope>
    <source>
        <strain evidence="3">CC70A</strain>
    </source>
</reference>
<evidence type="ECO:0000313" key="4">
    <source>
        <dbReference type="Proteomes" id="UP001169242"/>
    </source>
</evidence>
<evidence type="ECO:0000313" key="3">
    <source>
        <dbReference type="EMBL" id="MDA3732322.1"/>
    </source>
</evidence>
<dbReference type="InterPro" id="IPR007809">
    <property type="entry name" value="FlgN-like"/>
</dbReference>
<keyword evidence="1" id="KW-1005">Bacterial flagellum biogenesis</keyword>
<dbReference type="EMBL" id="JAQIFT010000046">
    <property type="protein sequence ID" value="MDA3732322.1"/>
    <property type="molecule type" value="Genomic_DNA"/>
</dbReference>
<evidence type="ECO:0000256" key="1">
    <source>
        <dbReference type="ARBA" id="ARBA00022795"/>
    </source>
</evidence>
<dbReference type="GO" id="GO:0044780">
    <property type="term" value="P:bacterial-type flagellum assembly"/>
    <property type="evidence" value="ECO:0007669"/>
    <property type="project" value="InterPro"/>
</dbReference>
<dbReference type="AlphaFoldDB" id="A0AA42DN41"/>
<proteinExistence type="predicted"/>
<dbReference type="Pfam" id="PF05130">
    <property type="entry name" value="FlgN"/>
    <property type="match status" value="1"/>
</dbReference>
<keyword evidence="3" id="KW-0969">Cilium</keyword>
<sequence>MAGIVYDLLEILKHQQECYEGLVTLATYKTESVQNKNLELLSQIVEKEEEFIGRLNLLDKKREGMLKDIALVTGLKYEQLTLTKLMEKMGMELEISQDLLKVREEILELMEQLKTQNEINKMVLEESLDYVNFTINAIKSTKMTQIPVNYGRPGEEETLQTRSLFDKRQ</sequence>
<gene>
    <name evidence="3" type="ORF">PBV87_12575</name>
</gene>
<protein>
    <submittedName>
        <fullName evidence="3">Flagellar protein FlgN</fullName>
    </submittedName>
</protein>
<dbReference type="RefSeq" id="WP_271012509.1">
    <property type="nucleotide sequence ID" value="NZ_JAQIFT010000046.1"/>
</dbReference>
<accession>A0AA42DN41</accession>
<comment type="caution">
    <text evidence="3">The sequence shown here is derived from an EMBL/GenBank/DDBJ whole genome shotgun (WGS) entry which is preliminary data.</text>
</comment>
<organism evidence="3 4">
    <name type="scientific">Holtiella tumoricola</name>
    <dbReference type="NCBI Taxonomy" id="3018743"/>
    <lineage>
        <taxon>Bacteria</taxon>
        <taxon>Bacillati</taxon>
        <taxon>Bacillota</taxon>
        <taxon>Clostridia</taxon>
        <taxon>Lachnospirales</taxon>
        <taxon>Cellulosilyticaceae</taxon>
        <taxon>Holtiella</taxon>
    </lineage>
</organism>
<keyword evidence="4" id="KW-1185">Reference proteome</keyword>
<dbReference type="Proteomes" id="UP001169242">
    <property type="component" value="Unassembled WGS sequence"/>
</dbReference>
<name>A0AA42DN41_9FIRM</name>